<reference evidence="5 6" key="1">
    <citation type="submission" date="2015-11" db="EMBL/GenBank/DDBJ databases">
        <title>Permanent draft genome of Psychrobacter piscatorii LQ58.</title>
        <authorList>
            <person name="Zhou M."/>
            <person name="Dong B."/>
            <person name="Liu Q."/>
        </authorList>
    </citation>
    <scope>NUCLEOTIDE SEQUENCE [LARGE SCALE GENOMIC DNA]</scope>
    <source>
        <strain evidence="5 6">LQ58</strain>
    </source>
</reference>
<dbReference type="SUPFAM" id="SSF46689">
    <property type="entry name" value="Homeodomain-like"/>
    <property type="match status" value="2"/>
</dbReference>
<keyword evidence="2" id="KW-0238">DNA-binding</keyword>
<evidence type="ECO:0000259" key="4">
    <source>
        <dbReference type="PROSITE" id="PS01124"/>
    </source>
</evidence>
<evidence type="ECO:0000256" key="1">
    <source>
        <dbReference type="ARBA" id="ARBA00023015"/>
    </source>
</evidence>
<dbReference type="SUPFAM" id="SSF55785">
    <property type="entry name" value="PYP-like sensor domain (PAS domain)"/>
    <property type="match status" value="1"/>
</dbReference>
<sequence length="265" mass="30477">MRPLVLEAPTKQLSKHLQTYQPANFDEFVGNISLLMPLFDTMKNVVFFVKDDQACYRLVSKTLIRRSGLKNKKALIGLTTEQVFLKSQGKDYLNQDLRVLREGREIVDKLELHSYASGQLGWCITQKIPVYDVENHIVAMVGISVDIDEDNERILRKHARLASVDQYVRDNLDQKINMGQLAKLANLSQSQLERTFKAVLNMSPIQFVQKMRLEHAIRLLANHKLTVTQVSLNCGYGDHSAFSRQFKQFTGISPMNFRKIHFKEP</sequence>
<comment type="caution">
    <text evidence="5">The sequence shown here is derived from an EMBL/GenBank/DDBJ whole genome shotgun (WGS) entry which is preliminary data.</text>
</comment>
<evidence type="ECO:0000313" key="6">
    <source>
        <dbReference type="Proteomes" id="UP000051202"/>
    </source>
</evidence>
<dbReference type="Pfam" id="PF12833">
    <property type="entry name" value="HTH_18"/>
    <property type="match status" value="1"/>
</dbReference>
<dbReference type="PROSITE" id="PS01124">
    <property type="entry name" value="HTH_ARAC_FAMILY_2"/>
    <property type="match status" value="1"/>
</dbReference>
<protein>
    <submittedName>
        <fullName evidence="5">AraC family transcriptional regulator</fullName>
    </submittedName>
</protein>
<dbReference type="Gene3D" id="1.10.10.60">
    <property type="entry name" value="Homeodomain-like"/>
    <property type="match status" value="2"/>
</dbReference>
<evidence type="ECO:0000313" key="5">
    <source>
        <dbReference type="EMBL" id="KRU22033.1"/>
    </source>
</evidence>
<evidence type="ECO:0000256" key="2">
    <source>
        <dbReference type="ARBA" id="ARBA00023125"/>
    </source>
</evidence>
<dbReference type="PRINTS" id="PR00032">
    <property type="entry name" value="HTHARAC"/>
</dbReference>
<organism evidence="5 6">
    <name type="scientific">Psychrobacter piscatorii</name>
    <dbReference type="NCBI Taxonomy" id="554343"/>
    <lineage>
        <taxon>Bacteria</taxon>
        <taxon>Pseudomonadati</taxon>
        <taxon>Pseudomonadota</taxon>
        <taxon>Gammaproteobacteria</taxon>
        <taxon>Moraxellales</taxon>
        <taxon>Moraxellaceae</taxon>
        <taxon>Psychrobacter</taxon>
    </lineage>
</organism>
<name>A0A0T6DQA0_9GAMM</name>
<keyword evidence="6" id="KW-1185">Reference proteome</keyword>
<dbReference type="PANTHER" id="PTHR43280:SF28">
    <property type="entry name" value="HTH-TYPE TRANSCRIPTIONAL ACTIVATOR RHAS"/>
    <property type="match status" value="1"/>
</dbReference>
<dbReference type="InterPro" id="IPR013656">
    <property type="entry name" value="PAS_4"/>
</dbReference>
<proteinExistence type="predicted"/>
<gene>
    <name evidence="5" type="ORF">AS194_10275</name>
</gene>
<dbReference type="Proteomes" id="UP000051202">
    <property type="component" value="Unassembled WGS sequence"/>
</dbReference>
<dbReference type="InterPro" id="IPR009057">
    <property type="entry name" value="Homeodomain-like_sf"/>
</dbReference>
<dbReference type="STRING" id="554343.AS194_10275"/>
<dbReference type="PROSITE" id="PS00041">
    <property type="entry name" value="HTH_ARAC_FAMILY_1"/>
    <property type="match status" value="1"/>
</dbReference>
<dbReference type="AlphaFoldDB" id="A0A0T6DQA0"/>
<evidence type="ECO:0000256" key="3">
    <source>
        <dbReference type="ARBA" id="ARBA00023163"/>
    </source>
</evidence>
<keyword evidence="3" id="KW-0804">Transcription</keyword>
<dbReference type="InterPro" id="IPR018062">
    <property type="entry name" value="HTH_AraC-typ_CS"/>
</dbReference>
<dbReference type="Gene3D" id="3.30.450.20">
    <property type="entry name" value="PAS domain"/>
    <property type="match status" value="1"/>
</dbReference>
<dbReference type="InterPro" id="IPR018060">
    <property type="entry name" value="HTH_AraC"/>
</dbReference>
<dbReference type="EMBL" id="LNDJ01000084">
    <property type="protein sequence ID" value="KRU22033.1"/>
    <property type="molecule type" value="Genomic_DNA"/>
</dbReference>
<feature type="domain" description="HTH araC/xylS-type" evidence="4">
    <location>
        <begin position="162"/>
        <end position="260"/>
    </location>
</feature>
<dbReference type="PANTHER" id="PTHR43280">
    <property type="entry name" value="ARAC-FAMILY TRANSCRIPTIONAL REGULATOR"/>
    <property type="match status" value="1"/>
</dbReference>
<dbReference type="InterPro" id="IPR035965">
    <property type="entry name" value="PAS-like_dom_sf"/>
</dbReference>
<dbReference type="SMART" id="SM00342">
    <property type="entry name" value="HTH_ARAC"/>
    <property type="match status" value="1"/>
</dbReference>
<dbReference type="GO" id="GO:0043565">
    <property type="term" value="F:sequence-specific DNA binding"/>
    <property type="evidence" value="ECO:0007669"/>
    <property type="project" value="InterPro"/>
</dbReference>
<accession>A0A0T6DQA0</accession>
<dbReference type="InterPro" id="IPR020449">
    <property type="entry name" value="Tscrpt_reg_AraC-type_HTH"/>
</dbReference>
<dbReference type="Pfam" id="PF08448">
    <property type="entry name" value="PAS_4"/>
    <property type="match status" value="1"/>
</dbReference>
<dbReference type="GO" id="GO:0003700">
    <property type="term" value="F:DNA-binding transcription factor activity"/>
    <property type="evidence" value="ECO:0007669"/>
    <property type="project" value="InterPro"/>
</dbReference>
<keyword evidence="1" id="KW-0805">Transcription regulation</keyword>